<protein>
    <submittedName>
        <fullName evidence="1">Uncharacterized protein</fullName>
    </submittedName>
</protein>
<dbReference type="EMBL" id="JAHRIN010075639">
    <property type="protein sequence ID" value="MEQ2217054.1"/>
    <property type="molecule type" value="Genomic_DNA"/>
</dbReference>
<organism evidence="1 2">
    <name type="scientific">Xenoophorus captivus</name>
    <dbReference type="NCBI Taxonomy" id="1517983"/>
    <lineage>
        <taxon>Eukaryota</taxon>
        <taxon>Metazoa</taxon>
        <taxon>Chordata</taxon>
        <taxon>Craniata</taxon>
        <taxon>Vertebrata</taxon>
        <taxon>Euteleostomi</taxon>
        <taxon>Actinopterygii</taxon>
        <taxon>Neopterygii</taxon>
        <taxon>Teleostei</taxon>
        <taxon>Neoteleostei</taxon>
        <taxon>Acanthomorphata</taxon>
        <taxon>Ovalentaria</taxon>
        <taxon>Atherinomorphae</taxon>
        <taxon>Cyprinodontiformes</taxon>
        <taxon>Goodeidae</taxon>
        <taxon>Xenoophorus</taxon>
    </lineage>
</organism>
<evidence type="ECO:0000313" key="1">
    <source>
        <dbReference type="EMBL" id="MEQ2217054.1"/>
    </source>
</evidence>
<keyword evidence="2" id="KW-1185">Reference proteome</keyword>
<sequence length="105" mass="11144">MPVQSSADPPRAGFLAVRGLLQDRVASSRHSGKTGNSCLLEDLALGSRFPSFRDVVVSVRVSGHSMPSFFAALLQTSCRSVAVWFGELQRLVSSVTEGFAADGMA</sequence>
<comment type="caution">
    <text evidence="1">The sequence shown here is derived from an EMBL/GenBank/DDBJ whole genome shotgun (WGS) entry which is preliminary data.</text>
</comment>
<name>A0ABV0S901_9TELE</name>
<dbReference type="Proteomes" id="UP001434883">
    <property type="component" value="Unassembled WGS sequence"/>
</dbReference>
<gene>
    <name evidence="1" type="ORF">XENOCAPTIV_007105</name>
</gene>
<evidence type="ECO:0000313" key="2">
    <source>
        <dbReference type="Proteomes" id="UP001434883"/>
    </source>
</evidence>
<proteinExistence type="predicted"/>
<accession>A0ABV0S901</accession>
<reference evidence="1 2" key="1">
    <citation type="submission" date="2021-06" db="EMBL/GenBank/DDBJ databases">
        <authorList>
            <person name="Palmer J.M."/>
        </authorList>
    </citation>
    <scope>NUCLEOTIDE SEQUENCE [LARGE SCALE GENOMIC DNA]</scope>
    <source>
        <strain evidence="1 2">XC_2019</strain>
        <tissue evidence="1">Muscle</tissue>
    </source>
</reference>